<evidence type="ECO:0000313" key="2">
    <source>
        <dbReference type="EMBL" id="KAK5116975.1"/>
    </source>
</evidence>
<feature type="region of interest" description="Disordered" evidence="1">
    <location>
        <begin position="627"/>
        <end position="699"/>
    </location>
</feature>
<sequence>MDWTGGVRKRFAAGKNANLLKQRQYFAKARAMAQRTPRSGHHLGPEYLAGAGQDMRSSRSRSPHRSRHASLVRNVDVCSSHQRREETTRRSHQPSACQDGRAGSKHSNALSVHARPQGTQYHRSSTTPRQVESKDLEYQLLETRQRLLARRDWLDLSLNQPLRMDYASSTSRDRIGKRRKIDKPSRRPIGASRRLLVPLSEDGQMRPEYMMSGALQPESVVFKLGTEDLASQTLAPRDSHKPVNTSMRRPSTDLASLSEESMLLGADGDDCEADRTVPLCPCLPSEDAMDNYADHLDAAAARQLVPSSPNAYVSATPIAAASSNMHGLPRSALTRDSVPFPDSPKHYGSAEGVDSRCTDIEDPSMNQDNDISRVWEAAGALSDISCGDDRVLQDLQDMQNNDRDWRRRMNVAGYVSSHASLAALKSSSPHFTTYSSSHRPALPSVPGSGSHLRSHETAPVNVHPAISVTDHPVSESQNALSASTSLRRIERLAALPLAAPKAQDTEAEEDNALWRHFVIGDDDDESQPSLELNNRRPAPDVGYIDDAVESIPSVATSGLGTSINATGGGTRFTSVSSSDGPSDETQPPTSERTLARSPHTQFRTLSTVVDNEPQLLADHDSIEDIHETPQLQRRSTNIHVTSNRVVDPRHYRNSKPSRMGEGRGSQPPRRPTSRGKKARRPRRERDIYDLIDSDGRSIT</sequence>
<feature type="region of interest" description="Disordered" evidence="1">
    <location>
        <begin position="33"/>
        <end position="132"/>
    </location>
</feature>
<evidence type="ECO:0000256" key="1">
    <source>
        <dbReference type="SAM" id="MobiDB-lite"/>
    </source>
</evidence>
<feature type="region of interest" description="Disordered" evidence="1">
    <location>
        <begin position="167"/>
        <end position="190"/>
    </location>
</feature>
<comment type="caution">
    <text evidence="2">The sequence shown here is derived from an EMBL/GenBank/DDBJ whole genome shotgun (WGS) entry which is preliminary data.</text>
</comment>
<feature type="region of interest" description="Disordered" evidence="1">
    <location>
        <begin position="336"/>
        <end position="357"/>
    </location>
</feature>
<feature type="compositionally biased region" description="Basic residues" evidence="1">
    <location>
        <begin position="58"/>
        <end position="70"/>
    </location>
</feature>
<dbReference type="AlphaFoldDB" id="A0AAN7YRV9"/>
<feature type="region of interest" description="Disordered" evidence="1">
    <location>
        <begin position="231"/>
        <end position="252"/>
    </location>
</feature>
<accession>A0AAN7YRV9</accession>
<feature type="region of interest" description="Disordered" evidence="1">
    <location>
        <begin position="435"/>
        <end position="455"/>
    </location>
</feature>
<protein>
    <submittedName>
        <fullName evidence="2">Uncharacterized protein</fullName>
    </submittedName>
</protein>
<proteinExistence type="predicted"/>
<feature type="compositionally biased region" description="Polar residues" evidence="1">
    <location>
        <begin position="242"/>
        <end position="252"/>
    </location>
</feature>
<evidence type="ECO:0000313" key="3">
    <source>
        <dbReference type="Proteomes" id="UP001310890"/>
    </source>
</evidence>
<feature type="compositionally biased region" description="Polar residues" evidence="1">
    <location>
        <begin position="117"/>
        <end position="130"/>
    </location>
</feature>
<feature type="region of interest" description="Disordered" evidence="1">
    <location>
        <begin position="558"/>
        <end position="612"/>
    </location>
</feature>
<gene>
    <name evidence="2" type="ORF">LTR62_006696</name>
</gene>
<feature type="compositionally biased region" description="Polar residues" evidence="1">
    <location>
        <begin position="629"/>
        <end position="644"/>
    </location>
</feature>
<feature type="compositionally biased region" description="Basic residues" evidence="1">
    <location>
        <begin position="671"/>
        <end position="682"/>
    </location>
</feature>
<dbReference type="Proteomes" id="UP001310890">
    <property type="component" value="Unassembled WGS sequence"/>
</dbReference>
<feature type="compositionally biased region" description="Polar residues" evidence="1">
    <location>
        <begin position="558"/>
        <end position="609"/>
    </location>
</feature>
<reference evidence="2" key="1">
    <citation type="submission" date="2023-08" db="EMBL/GenBank/DDBJ databases">
        <title>Black Yeasts Isolated from many extreme environments.</title>
        <authorList>
            <person name="Coleine C."/>
            <person name="Stajich J.E."/>
            <person name="Selbmann L."/>
        </authorList>
    </citation>
    <scope>NUCLEOTIDE SEQUENCE</scope>
    <source>
        <strain evidence="2">CCFEE 5401</strain>
    </source>
</reference>
<dbReference type="EMBL" id="JAVRRL010000006">
    <property type="protein sequence ID" value="KAK5116975.1"/>
    <property type="molecule type" value="Genomic_DNA"/>
</dbReference>
<name>A0AAN7YRV9_9PEZI</name>
<organism evidence="2 3">
    <name type="scientific">Meristemomyces frigidus</name>
    <dbReference type="NCBI Taxonomy" id="1508187"/>
    <lineage>
        <taxon>Eukaryota</taxon>
        <taxon>Fungi</taxon>
        <taxon>Dikarya</taxon>
        <taxon>Ascomycota</taxon>
        <taxon>Pezizomycotina</taxon>
        <taxon>Dothideomycetes</taxon>
        <taxon>Dothideomycetidae</taxon>
        <taxon>Mycosphaerellales</taxon>
        <taxon>Teratosphaeriaceae</taxon>
        <taxon>Meristemomyces</taxon>
    </lineage>
</organism>